<dbReference type="PANTHER" id="PTHR45128:SF1">
    <property type="entry name" value="S-ADENOSYLMETHIONINE-DEPENDENT METHYLTRANSFERASE RV2258C"/>
    <property type="match status" value="1"/>
</dbReference>
<evidence type="ECO:0000259" key="1">
    <source>
        <dbReference type="Pfam" id="PF13847"/>
    </source>
</evidence>
<dbReference type="InterPro" id="IPR029063">
    <property type="entry name" value="SAM-dependent_MTases_sf"/>
</dbReference>
<organism evidence="3 4">
    <name type="scientific">Holothuria leucospilota</name>
    <name type="common">Black long sea cucumber</name>
    <name type="synonym">Mertensiothuria leucospilota</name>
    <dbReference type="NCBI Taxonomy" id="206669"/>
    <lineage>
        <taxon>Eukaryota</taxon>
        <taxon>Metazoa</taxon>
        <taxon>Echinodermata</taxon>
        <taxon>Eleutherozoa</taxon>
        <taxon>Echinozoa</taxon>
        <taxon>Holothuroidea</taxon>
        <taxon>Aspidochirotacea</taxon>
        <taxon>Aspidochirotida</taxon>
        <taxon>Holothuriidae</taxon>
        <taxon>Holothuria</taxon>
    </lineage>
</organism>
<reference evidence="3" key="1">
    <citation type="submission" date="2021-10" db="EMBL/GenBank/DDBJ databases">
        <title>Tropical sea cucumber genome reveals ecological adaptation and Cuvierian tubules defense mechanism.</title>
        <authorList>
            <person name="Chen T."/>
        </authorList>
    </citation>
    <scope>NUCLEOTIDE SEQUENCE</scope>
    <source>
        <strain evidence="3">Nanhai2018</strain>
        <tissue evidence="3">Muscle</tissue>
    </source>
</reference>
<dbReference type="Pfam" id="PF21320">
    <property type="entry name" value="WHD_Rv2258c"/>
    <property type="match status" value="1"/>
</dbReference>
<dbReference type="InterPro" id="IPR048711">
    <property type="entry name" value="WHD_Rv2258c"/>
</dbReference>
<feature type="domain" description="S-adenosylmethionine-dependent methyltransferase Rv2258c-like winged HTH" evidence="2">
    <location>
        <begin position="26"/>
        <end position="98"/>
    </location>
</feature>
<dbReference type="GO" id="GO:0008168">
    <property type="term" value="F:methyltransferase activity"/>
    <property type="evidence" value="ECO:0007669"/>
    <property type="project" value="UniProtKB-KW"/>
</dbReference>
<feature type="domain" description="Methyltransferase" evidence="1">
    <location>
        <begin position="175"/>
        <end position="295"/>
    </location>
</feature>
<proteinExistence type="predicted"/>
<evidence type="ECO:0000313" key="3">
    <source>
        <dbReference type="EMBL" id="KAJ8029180.1"/>
    </source>
</evidence>
<keyword evidence="3" id="KW-0808">Transferase</keyword>
<keyword evidence="4" id="KW-1185">Reference proteome</keyword>
<name>A0A9Q1BMH8_HOLLE</name>
<dbReference type="SUPFAM" id="SSF46785">
    <property type="entry name" value="Winged helix' DNA-binding domain"/>
    <property type="match status" value="1"/>
</dbReference>
<keyword evidence="3" id="KW-0489">Methyltransferase</keyword>
<sequence>MMSSKTESHEEFGSKLGSIVTNGFTCISIAMGAEVGLFDVLADCKEPKTSQELAQISGMKERYIREWLGAMVTAGMVDIDSSGERFSLPAHRIPYLTRNGSNNIYTVYGKILANVTKNAFYKVKDCFPEDGPAGTSYSDYQGKFEITSEAVAAWARDHLVYNFLVKFPVLKNQLENGISVLDVGCGMGLTTLAMARAFPKSKFYGVDFVDINFLTAKQEAELEDLTNCEFFAHDVEELPKEWTGRFDFIFMCNVLHDLAHPVECLKEMKRVLTPGGRMTVVDMNTHSAIKDNLHEVPCARFAYAASLLACLPLSLGVEGGAGLGAACGKEKFIELLNTAGFIVEETDVTPGSNSVRRHFHCILK</sequence>
<dbReference type="SUPFAM" id="SSF53335">
    <property type="entry name" value="S-adenosyl-L-methionine-dependent methyltransferases"/>
    <property type="match status" value="1"/>
</dbReference>
<dbReference type="Pfam" id="PF13847">
    <property type="entry name" value="Methyltransf_31"/>
    <property type="match status" value="1"/>
</dbReference>
<dbReference type="InterPro" id="IPR036388">
    <property type="entry name" value="WH-like_DNA-bd_sf"/>
</dbReference>
<dbReference type="OrthoDB" id="506498at2759"/>
<dbReference type="GO" id="GO:0032259">
    <property type="term" value="P:methylation"/>
    <property type="evidence" value="ECO:0007669"/>
    <property type="project" value="UniProtKB-KW"/>
</dbReference>
<evidence type="ECO:0000313" key="4">
    <source>
        <dbReference type="Proteomes" id="UP001152320"/>
    </source>
</evidence>
<dbReference type="InterPro" id="IPR036390">
    <property type="entry name" value="WH_DNA-bd_sf"/>
</dbReference>
<dbReference type="Proteomes" id="UP001152320">
    <property type="component" value="Chromosome 14"/>
</dbReference>
<protein>
    <submittedName>
        <fullName evidence="3">Methyltransferase C1B3.06c</fullName>
    </submittedName>
</protein>
<dbReference type="Gene3D" id="3.40.50.150">
    <property type="entry name" value="Vaccinia Virus protein VP39"/>
    <property type="match status" value="1"/>
</dbReference>
<accession>A0A9Q1BMH8</accession>
<dbReference type="EMBL" id="JAIZAY010000014">
    <property type="protein sequence ID" value="KAJ8029180.1"/>
    <property type="molecule type" value="Genomic_DNA"/>
</dbReference>
<dbReference type="InterPro" id="IPR025714">
    <property type="entry name" value="Methyltranfer_dom"/>
</dbReference>
<dbReference type="InterPro" id="IPR053173">
    <property type="entry name" value="SAM-binding_MTase"/>
</dbReference>
<dbReference type="AlphaFoldDB" id="A0A9Q1BMH8"/>
<comment type="caution">
    <text evidence="3">The sequence shown here is derived from an EMBL/GenBank/DDBJ whole genome shotgun (WGS) entry which is preliminary data.</text>
</comment>
<dbReference type="PANTHER" id="PTHR45128">
    <property type="entry name" value="METHYLTRANSFERASE TYPE 11"/>
    <property type="match status" value="1"/>
</dbReference>
<dbReference type="Gene3D" id="1.10.10.10">
    <property type="entry name" value="Winged helix-like DNA-binding domain superfamily/Winged helix DNA-binding domain"/>
    <property type="match status" value="1"/>
</dbReference>
<gene>
    <name evidence="3" type="ORF">HOLleu_28515</name>
</gene>
<dbReference type="CDD" id="cd02440">
    <property type="entry name" value="AdoMet_MTases"/>
    <property type="match status" value="1"/>
</dbReference>
<evidence type="ECO:0000259" key="2">
    <source>
        <dbReference type="Pfam" id="PF21320"/>
    </source>
</evidence>